<reference evidence="1" key="2">
    <citation type="journal article" date="2015" name="Fish Shellfish Immunol.">
        <title>Early steps in the European eel (Anguilla anguilla)-Vibrio vulnificus interaction in the gills: Role of the RtxA13 toxin.</title>
        <authorList>
            <person name="Callol A."/>
            <person name="Pajuelo D."/>
            <person name="Ebbesson L."/>
            <person name="Teles M."/>
            <person name="MacKenzie S."/>
            <person name="Amaro C."/>
        </authorList>
    </citation>
    <scope>NUCLEOTIDE SEQUENCE</scope>
</reference>
<dbReference type="EMBL" id="GBXM01107203">
    <property type="protein sequence ID" value="JAH01374.1"/>
    <property type="molecule type" value="Transcribed_RNA"/>
</dbReference>
<dbReference type="AlphaFoldDB" id="A0A0E9PA51"/>
<sequence length="49" mass="5612">MRQCVCVCVRVSVCVGTSKEIQFLRLQTHQANGPIIVRAGHFCRQNNFY</sequence>
<organism evidence="1">
    <name type="scientific">Anguilla anguilla</name>
    <name type="common">European freshwater eel</name>
    <name type="synonym">Muraena anguilla</name>
    <dbReference type="NCBI Taxonomy" id="7936"/>
    <lineage>
        <taxon>Eukaryota</taxon>
        <taxon>Metazoa</taxon>
        <taxon>Chordata</taxon>
        <taxon>Craniata</taxon>
        <taxon>Vertebrata</taxon>
        <taxon>Euteleostomi</taxon>
        <taxon>Actinopterygii</taxon>
        <taxon>Neopterygii</taxon>
        <taxon>Teleostei</taxon>
        <taxon>Anguilliformes</taxon>
        <taxon>Anguillidae</taxon>
        <taxon>Anguilla</taxon>
    </lineage>
</organism>
<evidence type="ECO:0000313" key="1">
    <source>
        <dbReference type="EMBL" id="JAH01374.1"/>
    </source>
</evidence>
<reference evidence="1" key="1">
    <citation type="submission" date="2014-11" db="EMBL/GenBank/DDBJ databases">
        <authorList>
            <person name="Amaro Gonzalez C."/>
        </authorList>
    </citation>
    <scope>NUCLEOTIDE SEQUENCE</scope>
</reference>
<accession>A0A0E9PA51</accession>
<proteinExistence type="predicted"/>
<protein>
    <submittedName>
        <fullName evidence="1">Uncharacterized protein</fullName>
    </submittedName>
</protein>
<name>A0A0E9PA51_ANGAN</name>